<dbReference type="RefSeq" id="WP_109565655.1">
    <property type="nucleotide sequence ID" value="NZ_QGDJ01000011.1"/>
</dbReference>
<organism evidence="2 4">
    <name type="scientific">Jannaschia seohaensis</name>
    <dbReference type="NCBI Taxonomy" id="475081"/>
    <lineage>
        <taxon>Bacteria</taxon>
        <taxon>Pseudomonadati</taxon>
        <taxon>Pseudomonadota</taxon>
        <taxon>Alphaproteobacteria</taxon>
        <taxon>Rhodobacterales</taxon>
        <taxon>Roseobacteraceae</taxon>
        <taxon>Jannaschia</taxon>
    </lineage>
</organism>
<reference evidence="1 3" key="3">
    <citation type="submission" date="2018-03" db="EMBL/GenBank/DDBJ databases">
        <title>Genomic Encyclopedia of Archaeal and Bacterial Type Strains, Phase II (KMG-II): from individual species to whole genera.</title>
        <authorList>
            <person name="Goeker M."/>
        </authorList>
    </citation>
    <scope>NUCLEOTIDE SEQUENCE [LARGE SCALE GENOMIC DNA]</scope>
    <source>
        <strain evidence="1 3">DSM 25227</strain>
    </source>
</reference>
<evidence type="ECO:0000313" key="1">
    <source>
        <dbReference type="EMBL" id="PWJ15050.1"/>
    </source>
</evidence>
<proteinExistence type="predicted"/>
<gene>
    <name evidence="1" type="ORF">BCF38_11167</name>
    <name evidence="2" type="ORF">SAMN05421539_11167</name>
</gene>
<dbReference type="EMBL" id="QGDJ01000011">
    <property type="protein sequence ID" value="PWJ15050.1"/>
    <property type="molecule type" value="Genomic_DNA"/>
</dbReference>
<dbReference type="AlphaFoldDB" id="A0A2Y9B6P2"/>
<dbReference type="Proteomes" id="UP000251571">
    <property type="component" value="Unassembled WGS sequence"/>
</dbReference>
<reference evidence="4" key="2">
    <citation type="submission" date="2016-10" db="EMBL/GenBank/DDBJ databases">
        <authorList>
            <person name="Varghese N."/>
            <person name="Submissions S."/>
        </authorList>
    </citation>
    <scope>NUCLEOTIDE SEQUENCE [LARGE SCALE GENOMIC DNA]</scope>
    <source>
        <strain evidence="4">DSM 25227</strain>
    </source>
</reference>
<reference evidence="2" key="1">
    <citation type="submission" date="2016-10" db="EMBL/GenBank/DDBJ databases">
        <authorList>
            <person name="Cai Z."/>
        </authorList>
    </citation>
    <scope>NUCLEOTIDE SEQUENCE [LARGE SCALE GENOMIC DNA]</scope>
    <source>
        <strain evidence="2">DSM 25227</strain>
    </source>
</reference>
<dbReference type="EMBL" id="UETC01000011">
    <property type="protein sequence ID" value="SSA49899.1"/>
    <property type="molecule type" value="Genomic_DNA"/>
</dbReference>
<name>A0A2Y9B6P2_9RHOB</name>
<keyword evidence="3" id="KW-1185">Reference proteome</keyword>
<evidence type="ECO:0000313" key="2">
    <source>
        <dbReference type="EMBL" id="SSA49899.1"/>
    </source>
</evidence>
<sequence>MEALASEYELLCQTYESFNAQSLEIKEWGVTIGVAALIAAYAAKPAERPGRPLVLLAAPAAQPFWITDALWKVVQTGYLARIGEIEAALREERPIAALQSFSTLAASAEGTFTPRAFWEARINPTVFLPHAPIFALGLLLALIYPPKAVSPPAPRGGLRR</sequence>
<accession>A0A2Y9B6P2</accession>
<evidence type="ECO:0000313" key="3">
    <source>
        <dbReference type="Proteomes" id="UP000245839"/>
    </source>
</evidence>
<protein>
    <submittedName>
        <fullName evidence="2">Uncharacterized protein</fullName>
    </submittedName>
</protein>
<dbReference type="Proteomes" id="UP000245839">
    <property type="component" value="Unassembled WGS sequence"/>
</dbReference>
<evidence type="ECO:0000313" key="4">
    <source>
        <dbReference type="Proteomes" id="UP000251571"/>
    </source>
</evidence>